<proteinExistence type="predicted"/>
<dbReference type="EMBL" id="OU898285">
    <property type="protein sequence ID" value="CAG9828272.1"/>
    <property type="molecule type" value="Genomic_DNA"/>
</dbReference>
<keyword evidence="5" id="KW-1185">Reference proteome</keyword>
<evidence type="ECO:0000256" key="2">
    <source>
        <dbReference type="SAM" id="Phobius"/>
    </source>
</evidence>
<sequence>MCSNKRLTVQEIADLFDSEQFWEDFHNEIVDRVYIEPPENREESDEDSGDESGSGLDNLSGKQLQADRKQNRTPLTQKELEYLAENLSEIEDTCEFSDDSEGSEENIMVSEHDSESEESIDSNMDISEEQLDTPGDMDISEEQPDTPDEQPLAVSWIRHRDIHILTVASYTYTSDQRFQANHHPETDDWTLQIKWAQKRDAGTYECEMPAAMQTGSDGLSNSSFNIFALIIASYLYTSYYFSDLDLNQRSWR</sequence>
<feature type="transmembrane region" description="Helical" evidence="2">
    <location>
        <begin position="224"/>
        <end position="242"/>
    </location>
</feature>
<dbReference type="OrthoDB" id="10031887at2759"/>
<dbReference type="InterPro" id="IPR013783">
    <property type="entry name" value="Ig-like_fold"/>
</dbReference>
<evidence type="ECO:0000256" key="1">
    <source>
        <dbReference type="SAM" id="MobiDB-lite"/>
    </source>
</evidence>
<dbReference type="GO" id="GO:0050808">
    <property type="term" value="P:synapse organization"/>
    <property type="evidence" value="ECO:0007669"/>
    <property type="project" value="TreeGrafter"/>
</dbReference>
<dbReference type="AlphaFoldDB" id="A0A9N9STY8"/>
<feature type="domain" description="Immunoglobulin V-set" evidence="3">
    <location>
        <begin position="146"/>
        <end position="210"/>
    </location>
</feature>
<evidence type="ECO:0000259" key="3">
    <source>
        <dbReference type="Pfam" id="PF07686"/>
    </source>
</evidence>
<dbReference type="InterPro" id="IPR037448">
    <property type="entry name" value="Zig-8"/>
</dbReference>
<feature type="region of interest" description="Disordered" evidence="1">
    <location>
        <begin position="93"/>
        <end position="149"/>
    </location>
</feature>
<dbReference type="PANTHER" id="PTHR23279:SF46">
    <property type="entry name" value="DEFECTIVE PROBOSCIS EXTENSION RESPONSE 10, ISOFORM A-RELATED"/>
    <property type="match status" value="1"/>
</dbReference>
<keyword evidence="2" id="KW-0812">Transmembrane</keyword>
<organism evidence="4 5">
    <name type="scientific">Diabrotica balteata</name>
    <name type="common">Banded cucumber beetle</name>
    <dbReference type="NCBI Taxonomy" id="107213"/>
    <lineage>
        <taxon>Eukaryota</taxon>
        <taxon>Metazoa</taxon>
        <taxon>Ecdysozoa</taxon>
        <taxon>Arthropoda</taxon>
        <taxon>Hexapoda</taxon>
        <taxon>Insecta</taxon>
        <taxon>Pterygota</taxon>
        <taxon>Neoptera</taxon>
        <taxon>Endopterygota</taxon>
        <taxon>Coleoptera</taxon>
        <taxon>Polyphaga</taxon>
        <taxon>Cucujiformia</taxon>
        <taxon>Chrysomeloidea</taxon>
        <taxon>Chrysomelidae</taxon>
        <taxon>Galerucinae</taxon>
        <taxon>Diabroticina</taxon>
        <taxon>Diabroticites</taxon>
        <taxon>Diabrotica</taxon>
    </lineage>
</organism>
<dbReference type="InterPro" id="IPR013106">
    <property type="entry name" value="Ig_V-set"/>
</dbReference>
<keyword evidence="2" id="KW-0472">Membrane</keyword>
<dbReference type="Gene3D" id="2.60.40.10">
    <property type="entry name" value="Immunoglobulins"/>
    <property type="match status" value="1"/>
</dbReference>
<dbReference type="Proteomes" id="UP001153709">
    <property type="component" value="Chromosome 10"/>
</dbReference>
<dbReference type="GO" id="GO:0032589">
    <property type="term" value="C:neuron projection membrane"/>
    <property type="evidence" value="ECO:0007669"/>
    <property type="project" value="TreeGrafter"/>
</dbReference>
<dbReference type="Pfam" id="PF07686">
    <property type="entry name" value="V-set"/>
    <property type="match status" value="1"/>
</dbReference>
<feature type="compositionally biased region" description="Acidic residues" evidence="1">
    <location>
        <begin position="138"/>
        <end position="148"/>
    </location>
</feature>
<gene>
    <name evidence="4" type="ORF">DIABBA_LOCUS2199</name>
</gene>
<feature type="compositionally biased region" description="Acidic residues" evidence="1">
    <location>
        <begin position="114"/>
        <end position="131"/>
    </location>
</feature>
<dbReference type="PANTHER" id="PTHR23279">
    <property type="entry name" value="DEFECTIVE PROBOSCIS EXTENSION RESPONSE DPR -RELATED"/>
    <property type="match status" value="1"/>
</dbReference>
<accession>A0A9N9STY8</accession>
<protein>
    <recommendedName>
        <fullName evidence="3">Immunoglobulin V-set domain-containing protein</fullName>
    </recommendedName>
</protein>
<feature type="compositionally biased region" description="Low complexity" evidence="1">
    <location>
        <begin position="51"/>
        <end position="61"/>
    </location>
</feature>
<feature type="compositionally biased region" description="Acidic residues" evidence="1">
    <location>
        <begin position="93"/>
        <end position="104"/>
    </location>
</feature>
<keyword evidence="2" id="KW-1133">Transmembrane helix</keyword>
<feature type="region of interest" description="Disordered" evidence="1">
    <location>
        <begin position="33"/>
        <end position="75"/>
    </location>
</feature>
<dbReference type="InterPro" id="IPR036179">
    <property type="entry name" value="Ig-like_dom_sf"/>
</dbReference>
<reference evidence="4" key="1">
    <citation type="submission" date="2022-01" db="EMBL/GenBank/DDBJ databases">
        <authorList>
            <person name="King R."/>
        </authorList>
    </citation>
    <scope>NUCLEOTIDE SEQUENCE</scope>
</reference>
<evidence type="ECO:0000313" key="5">
    <source>
        <dbReference type="Proteomes" id="UP001153709"/>
    </source>
</evidence>
<dbReference type="SUPFAM" id="SSF48726">
    <property type="entry name" value="Immunoglobulin"/>
    <property type="match status" value="1"/>
</dbReference>
<evidence type="ECO:0000313" key="4">
    <source>
        <dbReference type="EMBL" id="CAG9828272.1"/>
    </source>
</evidence>
<name>A0A9N9STY8_DIABA</name>